<name>M3FKG7_9LEPT</name>
<evidence type="ECO:0000313" key="2">
    <source>
        <dbReference type="Proteomes" id="UP000011770"/>
    </source>
</evidence>
<proteinExistence type="predicted"/>
<evidence type="ECO:0000313" key="1">
    <source>
        <dbReference type="EMBL" id="EMF80902.1"/>
    </source>
</evidence>
<evidence type="ECO:0008006" key="3">
    <source>
        <dbReference type="Google" id="ProtNLM"/>
    </source>
</evidence>
<dbReference type="EMBL" id="AHOR02000044">
    <property type="protein sequence ID" value="EMF80902.1"/>
    <property type="molecule type" value="Genomic_DNA"/>
</dbReference>
<sequence length="286" mass="32859">MLRHLEPRANSYARLARFRSANVEETLSLGDSFKNLLKEEEFTNEKICLMILIILMSNCFLGEKIEKINIKTTKYQVIVKEGIIRKDPSTKSVALKKVLENEIIEVIEFLPKEETITIQYGFRDKWAKLLFNGNEIGYIFGSLIQLASLNDYQCPKPSRSLNIKIKGEVSYLKICSDGSYELSEYYNCDGYSCSEHGCIDSSKKKVTLIPKKYFSYRGVGEPESCTHGCTYSVYSAISESSDNKPYDLKETSEYGNLNLEKFDAKDFQFEITELSKGYNCRYNKLF</sequence>
<gene>
    <name evidence="1" type="ORF">LEP1GSC188_3151</name>
</gene>
<dbReference type="AlphaFoldDB" id="M3FKG7"/>
<reference evidence="1 2" key="1">
    <citation type="submission" date="2013-01" db="EMBL/GenBank/DDBJ databases">
        <authorList>
            <person name="Harkins D.M."/>
            <person name="Durkin A.S."/>
            <person name="Brinkac L.M."/>
            <person name="Haft D.H."/>
            <person name="Selengut J.D."/>
            <person name="Sanka R."/>
            <person name="DePew J."/>
            <person name="Purushe J."/>
            <person name="Tulsiani S.M."/>
            <person name="Graham G.C."/>
            <person name="Burns M.-A."/>
            <person name="Dohnt M.F."/>
            <person name="Smythe L.D."/>
            <person name="McKay D.B."/>
            <person name="Craig S.B."/>
            <person name="Vinetz J.M."/>
            <person name="Sutton G.G."/>
            <person name="Nierman W.C."/>
            <person name="Fouts D.E."/>
        </authorList>
    </citation>
    <scope>NUCLEOTIDE SEQUENCE [LARGE SCALE GENOMIC DNA]</scope>
    <source>
        <strain evidence="1 2">LT2116</strain>
    </source>
</reference>
<protein>
    <recommendedName>
        <fullName evidence="3">SH3 domain protein</fullName>
    </recommendedName>
</protein>
<comment type="caution">
    <text evidence="1">The sequence shown here is derived from an EMBL/GenBank/DDBJ whole genome shotgun (WGS) entry which is preliminary data.</text>
</comment>
<dbReference type="Proteomes" id="UP000011770">
    <property type="component" value="Unassembled WGS sequence"/>
</dbReference>
<organism evidence="1 2">
    <name type="scientific">Leptospira weilii serovar Topaz str. LT2116</name>
    <dbReference type="NCBI Taxonomy" id="1088540"/>
    <lineage>
        <taxon>Bacteria</taxon>
        <taxon>Pseudomonadati</taxon>
        <taxon>Spirochaetota</taxon>
        <taxon>Spirochaetia</taxon>
        <taxon>Leptospirales</taxon>
        <taxon>Leptospiraceae</taxon>
        <taxon>Leptospira</taxon>
    </lineage>
</organism>
<accession>M3FKG7</accession>